<dbReference type="NCBIfam" id="TIGR00552">
    <property type="entry name" value="nadE"/>
    <property type="match status" value="1"/>
</dbReference>
<dbReference type="AlphaFoldDB" id="A0A9D2B1E5"/>
<comment type="pathway">
    <text evidence="5">Cofactor biosynthesis; NAD(+) biosynthesis; NAD(+) from deamido-NAD(+) (L-Gln route): step 1/1.</text>
</comment>
<reference evidence="8" key="1">
    <citation type="journal article" date="2021" name="PeerJ">
        <title>Extensive microbial diversity within the chicken gut microbiome revealed by metagenomics and culture.</title>
        <authorList>
            <person name="Gilroy R."/>
            <person name="Ravi A."/>
            <person name="Getino M."/>
            <person name="Pursley I."/>
            <person name="Horton D.L."/>
            <person name="Alikhan N.F."/>
            <person name="Baker D."/>
            <person name="Gharbi K."/>
            <person name="Hall N."/>
            <person name="Watson M."/>
            <person name="Adriaenssens E.M."/>
            <person name="Foster-Nyarko E."/>
            <person name="Jarju S."/>
            <person name="Secka A."/>
            <person name="Antonio M."/>
            <person name="Oren A."/>
            <person name="Chaudhuri R.R."/>
            <person name="La Ragione R."/>
            <person name="Hildebrand F."/>
            <person name="Pallen M.J."/>
        </authorList>
    </citation>
    <scope>NUCLEOTIDE SEQUENCE</scope>
    <source>
        <strain evidence="8">USASDec5-558</strain>
    </source>
</reference>
<dbReference type="Gene3D" id="3.60.110.10">
    <property type="entry name" value="Carbon-nitrogen hydrolase"/>
    <property type="match status" value="1"/>
</dbReference>
<dbReference type="EC" id="6.3.5.1" evidence="5"/>
<dbReference type="SUPFAM" id="SSF56317">
    <property type="entry name" value="Carbon-nitrogen hydrolase"/>
    <property type="match status" value="1"/>
</dbReference>
<dbReference type="SUPFAM" id="SSF52402">
    <property type="entry name" value="Adenine nucleotide alpha hydrolases-like"/>
    <property type="match status" value="1"/>
</dbReference>
<keyword evidence="2 5" id="KW-0547">Nucleotide-binding</keyword>
<dbReference type="InterPro" id="IPR014445">
    <property type="entry name" value="Gln-dep_NAD_synthase"/>
</dbReference>
<evidence type="ECO:0000313" key="8">
    <source>
        <dbReference type="EMBL" id="HIX56904.1"/>
    </source>
</evidence>
<evidence type="ECO:0000256" key="4">
    <source>
        <dbReference type="ARBA" id="ARBA00023027"/>
    </source>
</evidence>
<evidence type="ECO:0000256" key="1">
    <source>
        <dbReference type="ARBA" id="ARBA00022598"/>
    </source>
</evidence>
<dbReference type="Pfam" id="PF02540">
    <property type="entry name" value="NAD_synthase"/>
    <property type="match status" value="1"/>
</dbReference>
<dbReference type="GO" id="GO:0005737">
    <property type="term" value="C:cytoplasm"/>
    <property type="evidence" value="ECO:0007669"/>
    <property type="project" value="InterPro"/>
</dbReference>
<dbReference type="PANTHER" id="PTHR23090:SF9">
    <property type="entry name" value="GLUTAMINE-DEPENDENT NAD(+) SYNTHETASE"/>
    <property type="match status" value="1"/>
</dbReference>
<organism evidence="8 9">
    <name type="scientific">Candidatus Anaerobiospirillum pullistercoris</name>
    <dbReference type="NCBI Taxonomy" id="2838452"/>
    <lineage>
        <taxon>Bacteria</taxon>
        <taxon>Pseudomonadati</taxon>
        <taxon>Pseudomonadota</taxon>
        <taxon>Gammaproteobacteria</taxon>
        <taxon>Aeromonadales</taxon>
        <taxon>Succinivibrionaceae</taxon>
        <taxon>Anaerobiospirillum</taxon>
    </lineage>
</organism>
<dbReference type="GO" id="GO:0005524">
    <property type="term" value="F:ATP binding"/>
    <property type="evidence" value="ECO:0007669"/>
    <property type="project" value="UniProtKB-UniRule"/>
</dbReference>
<protein>
    <recommendedName>
        <fullName evidence="5">Glutamine-dependent NAD(+) synthetase</fullName>
        <ecNumber evidence="5">6.3.5.1</ecNumber>
    </recommendedName>
    <alternativeName>
        <fullName evidence="5">NAD(+) synthase [glutamine-hydrolyzing]</fullName>
    </alternativeName>
</protein>
<dbReference type="InterPro" id="IPR014729">
    <property type="entry name" value="Rossmann-like_a/b/a_fold"/>
</dbReference>
<dbReference type="InterPro" id="IPR003694">
    <property type="entry name" value="NAD_synthase"/>
</dbReference>
<dbReference type="CDD" id="cd00553">
    <property type="entry name" value="NAD_synthase"/>
    <property type="match status" value="1"/>
</dbReference>
<reference evidence="8" key="2">
    <citation type="submission" date="2021-04" db="EMBL/GenBank/DDBJ databases">
        <authorList>
            <person name="Gilroy R."/>
        </authorList>
    </citation>
    <scope>NUCLEOTIDE SEQUENCE</scope>
    <source>
        <strain evidence="8">USASDec5-558</strain>
    </source>
</reference>
<accession>A0A9D2B1E5</accession>
<evidence type="ECO:0000256" key="6">
    <source>
        <dbReference type="RuleBase" id="RU003811"/>
    </source>
</evidence>
<comment type="catalytic activity">
    <reaction evidence="5">
        <text>deamido-NAD(+) + L-glutamine + ATP + H2O = L-glutamate + AMP + diphosphate + NAD(+) + H(+)</text>
        <dbReference type="Rhea" id="RHEA:24384"/>
        <dbReference type="ChEBI" id="CHEBI:15377"/>
        <dbReference type="ChEBI" id="CHEBI:15378"/>
        <dbReference type="ChEBI" id="CHEBI:29985"/>
        <dbReference type="ChEBI" id="CHEBI:30616"/>
        <dbReference type="ChEBI" id="CHEBI:33019"/>
        <dbReference type="ChEBI" id="CHEBI:57540"/>
        <dbReference type="ChEBI" id="CHEBI:58359"/>
        <dbReference type="ChEBI" id="CHEBI:58437"/>
        <dbReference type="ChEBI" id="CHEBI:456215"/>
        <dbReference type="EC" id="6.3.5.1"/>
    </reaction>
</comment>
<dbReference type="Proteomes" id="UP000886829">
    <property type="component" value="Unassembled WGS sequence"/>
</dbReference>
<keyword evidence="1 5" id="KW-0436">Ligase</keyword>
<dbReference type="PANTHER" id="PTHR23090">
    <property type="entry name" value="NH 3 /GLUTAMINE-DEPENDENT NAD + SYNTHETASE"/>
    <property type="match status" value="1"/>
</dbReference>
<dbReference type="Gene3D" id="3.40.50.620">
    <property type="entry name" value="HUPs"/>
    <property type="match status" value="1"/>
</dbReference>
<evidence type="ECO:0000256" key="5">
    <source>
        <dbReference type="PIRNR" id="PIRNR006630"/>
    </source>
</evidence>
<dbReference type="EMBL" id="DXEV01000104">
    <property type="protein sequence ID" value="HIX56904.1"/>
    <property type="molecule type" value="Genomic_DNA"/>
</dbReference>
<comment type="similarity">
    <text evidence="5">In the C-terminal section; belongs to the NAD synthetase family.</text>
</comment>
<gene>
    <name evidence="8" type="primary">nadE</name>
    <name evidence="8" type="ORF">H9850_05480</name>
</gene>
<keyword evidence="3 5" id="KW-0067">ATP-binding</keyword>
<evidence type="ECO:0000256" key="2">
    <source>
        <dbReference type="ARBA" id="ARBA00022741"/>
    </source>
</evidence>
<dbReference type="GO" id="GO:0009435">
    <property type="term" value="P:NAD+ biosynthetic process"/>
    <property type="evidence" value="ECO:0007669"/>
    <property type="project" value="UniProtKB-UniRule"/>
</dbReference>
<name>A0A9D2B1E5_9GAMM</name>
<feature type="domain" description="NAD/GMP synthase" evidence="7">
    <location>
        <begin position="447"/>
        <end position="642"/>
    </location>
</feature>
<comment type="similarity">
    <text evidence="6">Belongs to the NAD synthetase family.</text>
</comment>
<evidence type="ECO:0000313" key="9">
    <source>
        <dbReference type="Proteomes" id="UP000886829"/>
    </source>
</evidence>
<dbReference type="InterPro" id="IPR022310">
    <property type="entry name" value="NAD/GMP_synthase"/>
</dbReference>
<dbReference type="PIRSF" id="PIRSF006630">
    <property type="entry name" value="NADS_GAT"/>
    <property type="match status" value="1"/>
</dbReference>
<evidence type="ECO:0000256" key="3">
    <source>
        <dbReference type="ARBA" id="ARBA00022840"/>
    </source>
</evidence>
<dbReference type="GO" id="GO:0003952">
    <property type="term" value="F:NAD+ synthase (glutamine-hydrolyzing) activity"/>
    <property type="evidence" value="ECO:0007669"/>
    <property type="project" value="UniProtKB-UniRule"/>
</dbReference>
<dbReference type="GO" id="GO:0004359">
    <property type="term" value="F:glutaminase activity"/>
    <property type="evidence" value="ECO:0007669"/>
    <property type="project" value="InterPro"/>
</dbReference>
<proteinExistence type="inferred from homology"/>
<keyword evidence="4 5" id="KW-0520">NAD</keyword>
<evidence type="ECO:0000259" key="7">
    <source>
        <dbReference type="Pfam" id="PF02540"/>
    </source>
</evidence>
<sequence length="705" mass="77014">MQALNVDKVAALALNTQALGVQQNLDRILQAVQEAVAEGKSALFGAELCVTGVECDDMFLNEGFIAKVQKLVREFQEKLPLDFVVGLGLPQLMSAQCFADPAAFAAAVDPEYAAMATAEASAAVEVESDGEELEIEVDETEKNAQLSQVTGPLASSYVLLTRDQVLFTAPSKLQLSHGLTDYSERYFAAAYDFPGFDLVQGYVAQVGDKKILVAFGDHEFFVAPQVQEYVAAHHDEFAFILMSAAYGYEVGKPQDAEQEAILLSQIYNLPVVRVNNVGCEAGGTLYDGQCLFVKDGEVNARSPLFSFKDYAITYATSGVQPALTQYDEMLKAVAIGLQDWLKKTYSRGYALSLSGGADSALCATCVALSQVYALLDLGVDAYVAQLQKLKVELDYEAFKQAVEQVAGKGPYGSDVNADKIEQVIECLKQHVIPKLLVCAYQGSDYSGSVTLTAATKMAECLGATFYQWSISQVVKDYVSTLNNALGYELSWEHDDIALQNIQARSRLPGIWLLANHKGFLLIATSNLSEAAVGYCTMDGDTAGGLSPIAGIDKSTILKINSHIMHHGIGLDGFEQKFKVPAMSYIVAQAPTAELRPGGEQTDEKDLMPYPLLDTIRQLFTCDNLLPEEIIATLKVGKEELYRSVTLDLGVSTDEDIERCVRRFFALFQRNQWKRERYATGFHIEKDDASPKSYLRFPVLSASLCS</sequence>
<dbReference type="InterPro" id="IPR036526">
    <property type="entry name" value="C-N_Hydrolase_sf"/>
</dbReference>
<comment type="caution">
    <text evidence="8">The sequence shown here is derived from an EMBL/GenBank/DDBJ whole genome shotgun (WGS) entry which is preliminary data.</text>
</comment>